<dbReference type="PANTHER" id="PTHR30036:SF7">
    <property type="entry name" value="ABC TRANSPORTER PERIPLASMIC-BINDING PROTEIN YPHF"/>
    <property type="match status" value="1"/>
</dbReference>
<proteinExistence type="inferred from homology"/>
<dbReference type="SUPFAM" id="SSF53822">
    <property type="entry name" value="Periplasmic binding protein-like I"/>
    <property type="match status" value="1"/>
</dbReference>
<evidence type="ECO:0000256" key="1">
    <source>
        <dbReference type="ARBA" id="ARBA00004196"/>
    </source>
</evidence>
<dbReference type="InterPro" id="IPR050555">
    <property type="entry name" value="Bact_Solute-Bind_Prot2"/>
</dbReference>
<dbReference type="InterPro" id="IPR025997">
    <property type="entry name" value="SBP_2_dom"/>
</dbReference>
<evidence type="ECO:0000313" key="6">
    <source>
        <dbReference type="Proteomes" id="UP000614200"/>
    </source>
</evidence>
<dbReference type="RefSeq" id="WP_194703301.1">
    <property type="nucleotide sequence ID" value="NZ_JADKNH010000012.1"/>
</dbReference>
<gene>
    <name evidence="5" type="ORF">ISU02_18335</name>
</gene>
<comment type="caution">
    <text evidence="5">The sequence shown here is derived from an EMBL/GenBank/DDBJ whole genome shotgun (WGS) entry which is preliminary data.</text>
</comment>
<evidence type="ECO:0000313" key="5">
    <source>
        <dbReference type="EMBL" id="MBF4695063.1"/>
    </source>
</evidence>
<evidence type="ECO:0000259" key="4">
    <source>
        <dbReference type="Pfam" id="PF13407"/>
    </source>
</evidence>
<dbReference type="Proteomes" id="UP000614200">
    <property type="component" value="Unassembled WGS sequence"/>
</dbReference>
<dbReference type="Gene3D" id="3.40.50.2300">
    <property type="match status" value="2"/>
</dbReference>
<dbReference type="PANTHER" id="PTHR30036">
    <property type="entry name" value="D-XYLOSE-BINDING PERIPLASMIC PROTEIN"/>
    <property type="match status" value="1"/>
</dbReference>
<evidence type="ECO:0000256" key="2">
    <source>
        <dbReference type="ARBA" id="ARBA00007639"/>
    </source>
</evidence>
<comment type="similarity">
    <text evidence="2">Belongs to the bacterial solute-binding protein 2 family.</text>
</comment>
<evidence type="ECO:0000256" key="3">
    <source>
        <dbReference type="SAM" id="Phobius"/>
    </source>
</evidence>
<dbReference type="EMBL" id="JADKNH010000012">
    <property type="protein sequence ID" value="MBF4695063.1"/>
    <property type="molecule type" value="Genomic_DNA"/>
</dbReference>
<accession>A0ABR9ZX74</accession>
<feature type="domain" description="Periplasmic binding protein" evidence="4">
    <location>
        <begin position="53"/>
        <end position="305"/>
    </location>
</feature>
<name>A0ABR9ZX74_9FIRM</name>
<organism evidence="5 6">
    <name type="scientific">Fusibacter ferrireducens</name>
    <dbReference type="NCBI Taxonomy" id="2785058"/>
    <lineage>
        <taxon>Bacteria</taxon>
        <taxon>Bacillati</taxon>
        <taxon>Bacillota</taxon>
        <taxon>Clostridia</taxon>
        <taxon>Eubacteriales</taxon>
        <taxon>Eubacteriales Family XII. Incertae Sedis</taxon>
        <taxon>Fusibacter</taxon>
    </lineage>
</organism>
<keyword evidence="3" id="KW-0472">Membrane</keyword>
<reference evidence="5 6" key="1">
    <citation type="submission" date="2020-11" db="EMBL/GenBank/DDBJ databases">
        <title>Fusibacter basophilias sp. nov.</title>
        <authorList>
            <person name="Qiu D."/>
        </authorList>
    </citation>
    <scope>NUCLEOTIDE SEQUENCE [LARGE SCALE GENOMIC DNA]</scope>
    <source>
        <strain evidence="5 6">Q10-2</strain>
    </source>
</reference>
<dbReference type="InterPro" id="IPR028082">
    <property type="entry name" value="Peripla_BP_I"/>
</dbReference>
<keyword evidence="3" id="KW-1133">Transmembrane helix</keyword>
<comment type="subcellular location">
    <subcellularLocation>
        <location evidence="1">Cell envelope</location>
    </subcellularLocation>
</comment>
<dbReference type="Pfam" id="PF13407">
    <property type="entry name" value="Peripla_BP_4"/>
    <property type="match status" value="1"/>
</dbReference>
<keyword evidence="6" id="KW-1185">Reference proteome</keyword>
<protein>
    <submittedName>
        <fullName evidence="5">Substrate-binding domain-containing protein</fullName>
    </submittedName>
</protein>
<keyword evidence="3" id="KW-0812">Transmembrane</keyword>
<sequence length="339" mass="37714">MRFKEHILLKSIIFLTSIIFVITFLLSFFYSNTINQSKNKIDFSSGNNIHFATVLIGNETQFLEKIQKGIQNEADISHMDIEFFNVKTVEEGTETIKMLITAGVDGIITQGINEAAFMEALRTAKHASIPLVLVYSDEQTVERDLFIGINPFDMGIEAATLYQKSEPEIGKVVFITQTPVGSSEDTTSKLQMLGFMDVFENLHRLSQVIVKKSEPTLLSAEGIVAEIFLGESDIAGIVCTNEVDTVGVTQVVIDLNKVGRVNVIGTGLTPQIADYIDKGIIYGTLYRNPEKMGHMALRSLADILNQTFKKGEQADYIDLPIEVITKENLETYMKIEAVK</sequence>
<feature type="transmembrane region" description="Helical" evidence="3">
    <location>
        <begin position="12"/>
        <end position="30"/>
    </location>
</feature>